<comment type="caution">
    <text evidence="2">The sequence shown here is derived from an EMBL/GenBank/DDBJ whole genome shotgun (WGS) entry which is preliminary data.</text>
</comment>
<protein>
    <submittedName>
        <fullName evidence="2">Cellulose synthase-like protein E6</fullName>
    </submittedName>
</protein>
<evidence type="ECO:0000313" key="2">
    <source>
        <dbReference type="EMBL" id="RVW33636.1"/>
    </source>
</evidence>
<feature type="transmembrane region" description="Helical" evidence="1">
    <location>
        <begin position="110"/>
        <end position="129"/>
    </location>
</feature>
<dbReference type="Proteomes" id="UP000288805">
    <property type="component" value="Unassembled WGS sequence"/>
</dbReference>
<feature type="transmembrane region" description="Helical" evidence="1">
    <location>
        <begin position="212"/>
        <end position="234"/>
    </location>
</feature>
<feature type="transmembrane region" description="Helical" evidence="1">
    <location>
        <begin position="141"/>
        <end position="159"/>
    </location>
</feature>
<sequence>MGEMAKLWILKAFANSSILATLLCKISMIKVQLAGIDSNGGPCYVGTGCFHRRETLCGKIYEGNTQWRKEMGLKYGCPVEDVLRAINTMQSYCPFTYGHKGIPLKLQISYCLFLLWAPNCLSTLYYFAIPSLRLLKAAVHTAWASLFGVVALSWVGGMIKGCGCLKEQTSYFFGFSETILKQLGFSKSSFAVASKVADEEESKKFEKEVMEFGAPSPMFTILATLALLNLFTVVEGIMKVIMDMQAQVIDSLSYCRFFHVGFWFS</sequence>
<dbReference type="EMBL" id="QGNW01001670">
    <property type="protein sequence ID" value="RVW33636.1"/>
    <property type="molecule type" value="Genomic_DNA"/>
</dbReference>
<gene>
    <name evidence="2" type="primary">CSLE6_13</name>
    <name evidence="2" type="ORF">CK203_092956</name>
</gene>
<keyword evidence="1" id="KW-1133">Transmembrane helix</keyword>
<name>A0A438DE13_VITVI</name>
<keyword evidence="1" id="KW-0812">Transmembrane</keyword>
<evidence type="ECO:0000313" key="3">
    <source>
        <dbReference type="Proteomes" id="UP000288805"/>
    </source>
</evidence>
<dbReference type="AlphaFoldDB" id="A0A438DE13"/>
<keyword evidence="1" id="KW-0472">Membrane</keyword>
<reference evidence="2 3" key="1">
    <citation type="journal article" date="2018" name="PLoS Genet.">
        <title>Population sequencing reveals clonal diversity and ancestral inbreeding in the grapevine cultivar Chardonnay.</title>
        <authorList>
            <person name="Roach M.J."/>
            <person name="Johnson D.L."/>
            <person name="Bohlmann J."/>
            <person name="van Vuuren H.J."/>
            <person name="Jones S.J."/>
            <person name="Pretorius I.S."/>
            <person name="Schmidt S.A."/>
            <person name="Borneman A.R."/>
        </authorList>
    </citation>
    <scope>NUCLEOTIDE SEQUENCE [LARGE SCALE GENOMIC DNA]</scope>
    <source>
        <strain evidence="3">cv. Chardonnay</strain>
        <tissue evidence="2">Leaf</tissue>
    </source>
</reference>
<proteinExistence type="predicted"/>
<accession>A0A438DE13</accession>
<evidence type="ECO:0000256" key="1">
    <source>
        <dbReference type="SAM" id="Phobius"/>
    </source>
</evidence>
<organism evidence="2 3">
    <name type="scientific">Vitis vinifera</name>
    <name type="common">Grape</name>
    <dbReference type="NCBI Taxonomy" id="29760"/>
    <lineage>
        <taxon>Eukaryota</taxon>
        <taxon>Viridiplantae</taxon>
        <taxon>Streptophyta</taxon>
        <taxon>Embryophyta</taxon>
        <taxon>Tracheophyta</taxon>
        <taxon>Spermatophyta</taxon>
        <taxon>Magnoliopsida</taxon>
        <taxon>eudicotyledons</taxon>
        <taxon>Gunneridae</taxon>
        <taxon>Pentapetalae</taxon>
        <taxon>rosids</taxon>
        <taxon>Vitales</taxon>
        <taxon>Vitaceae</taxon>
        <taxon>Viteae</taxon>
        <taxon>Vitis</taxon>
    </lineage>
</organism>
<dbReference type="PANTHER" id="PTHR13301">
    <property type="entry name" value="X-BOX TRANSCRIPTION FACTOR-RELATED"/>
    <property type="match status" value="1"/>
</dbReference>